<gene>
    <name evidence="2" type="ORF">FCL42_04470</name>
</gene>
<feature type="transmembrane region" description="Helical" evidence="1">
    <location>
        <begin position="44"/>
        <end position="65"/>
    </location>
</feature>
<comment type="caution">
    <text evidence="2">The sequence shown here is derived from an EMBL/GenBank/DDBJ whole genome shotgun (WGS) entry which is preliminary data.</text>
</comment>
<reference evidence="2 3" key="1">
    <citation type="submission" date="2019-04" db="EMBL/GenBank/DDBJ databases">
        <authorList>
            <person name="Hwang J.C."/>
        </authorList>
    </citation>
    <scope>NUCLEOTIDE SEQUENCE [LARGE SCALE GENOMIC DNA]</scope>
    <source>
        <strain evidence="2 3">IMCC35002</strain>
    </source>
</reference>
<keyword evidence="1" id="KW-0472">Membrane</keyword>
<proteinExistence type="predicted"/>
<feature type="transmembrane region" description="Helical" evidence="1">
    <location>
        <begin position="127"/>
        <end position="145"/>
    </location>
</feature>
<name>A0A4V5NYY8_9GAMM</name>
<dbReference type="InterPro" id="IPR053824">
    <property type="entry name" value="DUF7010"/>
</dbReference>
<protein>
    <submittedName>
        <fullName evidence="2">Uncharacterized protein</fullName>
    </submittedName>
</protein>
<organism evidence="2 3">
    <name type="scientific">Ferrimonas aestuarii</name>
    <dbReference type="NCBI Taxonomy" id="2569539"/>
    <lineage>
        <taxon>Bacteria</taxon>
        <taxon>Pseudomonadati</taxon>
        <taxon>Pseudomonadota</taxon>
        <taxon>Gammaproteobacteria</taxon>
        <taxon>Alteromonadales</taxon>
        <taxon>Ferrimonadaceae</taxon>
        <taxon>Ferrimonas</taxon>
    </lineage>
</organism>
<feature type="transmembrane region" description="Helical" evidence="1">
    <location>
        <begin position="77"/>
        <end position="97"/>
    </location>
</feature>
<feature type="transmembrane region" description="Helical" evidence="1">
    <location>
        <begin position="12"/>
        <end position="38"/>
    </location>
</feature>
<dbReference type="EMBL" id="SWCJ01000002">
    <property type="protein sequence ID" value="TKB57532.1"/>
    <property type="molecule type" value="Genomic_DNA"/>
</dbReference>
<keyword evidence="1" id="KW-0812">Transmembrane</keyword>
<dbReference type="OrthoDB" id="5114860at2"/>
<dbReference type="AlphaFoldDB" id="A0A4V5NYY8"/>
<accession>A0A4V5NYY8</accession>
<feature type="transmembrane region" description="Helical" evidence="1">
    <location>
        <begin position="151"/>
        <end position="170"/>
    </location>
</feature>
<evidence type="ECO:0000313" key="3">
    <source>
        <dbReference type="Proteomes" id="UP000305675"/>
    </source>
</evidence>
<dbReference type="RefSeq" id="WP_136862177.1">
    <property type="nucleotide sequence ID" value="NZ_SWCJ01000002.1"/>
</dbReference>
<dbReference type="Pfam" id="PF22765">
    <property type="entry name" value="DUF7010"/>
    <property type="match status" value="1"/>
</dbReference>
<feature type="transmembrane region" description="Helical" evidence="1">
    <location>
        <begin position="103"/>
        <end position="120"/>
    </location>
</feature>
<evidence type="ECO:0000256" key="1">
    <source>
        <dbReference type="SAM" id="Phobius"/>
    </source>
</evidence>
<keyword evidence="1" id="KW-1133">Transmembrane helix</keyword>
<sequence>MQLHESQRDMDQAYYGGATGAMASGLVWIAAGCSGLWLSNLAGMLTLFFGGMLIFPLSMLFSKLLKRSGAHRTDNPLRHLAIENIGFLFAGLLIAFIVSQQQVALFFPVMLLVIGARYLVFQTLYGLKTYWVFGAVLMGSGALLLFADAAFATGAFAGGVIEVVFAVVLWSRSNSRASALAT</sequence>
<dbReference type="Proteomes" id="UP000305675">
    <property type="component" value="Unassembled WGS sequence"/>
</dbReference>
<keyword evidence="3" id="KW-1185">Reference proteome</keyword>
<evidence type="ECO:0000313" key="2">
    <source>
        <dbReference type="EMBL" id="TKB57532.1"/>
    </source>
</evidence>